<proteinExistence type="predicted"/>
<dbReference type="AlphaFoldDB" id="A0A9P9BQK5"/>
<dbReference type="GeneID" id="70177524"/>
<accession>A0A9P9BQK5</accession>
<dbReference type="EMBL" id="JAGTJQ010000005">
    <property type="protein sequence ID" value="KAH7030978.1"/>
    <property type="molecule type" value="Genomic_DNA"/>
</dbReference>
<reference evidence="1" key="1">
    <citation type="journal article" date="2021" name="Nat. Commun.">
        <title>Genetic determinants of endophytism in the Arabidopsis root mycobiome.</title>
        <authorList>
            <person name="Mesny F."/>
            <person name="Miyauchi S."/>
            <person name="Thiergart T."/>
            <person name="Pickel B."/>
            <person name="Atanasova L."/>
            <person name="Karlsson M."/>
            <person name="Huettel B."/>
            <person name="Barry K.W."/>
            <person name="Haridas S."/>
            <person name="Chen C."/>
            <person name="Bauer D."/>
            <person name="Andreopoulos W."/>
            <person name="Pangilinan J."/>
            <person name="LaButti K."/>
            <person name="Riley R."/>
            <person name="Lipzen A."/>
            <person name="Clum A."/>
            <person name="Drula E."/>
            <person name="Henrissat B."/>
            <person name="Kohler A."/>
            <person name="Grigoriev I.V."/>
            <person name="Martin F.M."/>
            <person name="Hacquard S."/>
        </authorList>
    </citation>
    <scope>NUCLEOTIDE SEQUENCE</scope>
    <source>
        <strain evidence="1">MPI-CAGE-CH-0230</strain>
    </source>
</reference>
<name>A0A9P9BQK5_9PEZI</name>
<evidence type="ECO:0000313" key="1">
    <source>
        <dbReference type="EMBL" id="KAH7030978.1"/>
    </source>
</evidence>
<protein>
    <submittedName>
        <fullName evidence="1">Uncharacterized protein</fullName>
    </submittedName>
</protein>
<dbReference type="Proteomes" id="UP000756346">
    <property type="component" value="Unassembled WGS sequence"/>
</dbReference>
<evidence type="ECO:0000313" key="2">
    <source>
        <dbReference type="Proteomes" id="UP000756346"/>
    </source>
</evidence>
<comment type="caution">
    <text evidence="1">The sequence shown here is derived from an EMBL/GenBank/DDBJ whole genome shotgun (WGS) entry which is preliminary data.</text>
</comment>
<organism evidence="1 2">
    <name type="scientific">Microdochium trichocladiopsis</name>
    <dbReference type="NCBI Taxonomy" id="1682393"/>
    <lineage>
        <taxon>Eukaryota</taxon>
        <taxon>Fungi</taxon>
        <taxon>Dikarya</taxon>
        <taxon>Ascomycota</taxon>
        <taxon>Pezizomycotina</taxon>
        <taxon>Sordariomycetes</taxon>
        <taxon>Xylariomycetidae</taxon>
        <taxon>Xylariales</taxon>
        <taxon>Microdochiaceae</taxon>
        <taxon>Microdochium</taxon>
    </lineage>
</organism>
<sequence>MCCNGAETREEWASGGTYKLRSALPSHCNGTRMHGIVGNRLAICPNSHFPMSTSLAKPSATLAGRIAKFRRPSMGKSSDMAHVHMHAEPSHSRAHHSSIVHEHFEVAVRPFRLVSRRGKLASETAAVRAARDILFETQPLRLPLVRPFCFTKRMTEVPCSQRLAISLPLCAWVFV</sequence>
<dbReference type="RefSeq" id="XP_046012658.1">
    <property type="nucleotide sequence ID" value="XM_046147978.1"/>
</dbReference>
<gene>
    <name evidence="1" type="ORF">B0I36DRAFT_117192</name>
</gene>
<keyword evidence="2" id="KW-1185">Reference proteome</keyword>